<dbReference type="FunFam" id="3.40.225.10:FF:000003">
    <property type="entry name" value="Methylthioribulose-1-phosphate dehydratase"/>
    <property type="match status" value="1"/>
</dbReference>
<comment type="caution">
    <text evidence="9">Lacks conserved residue(s) required for the propagation of feature annotation.</text>
</comment>
<dbReference type="SMART" id="SM01007">
    <property type="entry name" value="Aldolase_II"/>
    <property type="match status" value="1"/>
</dbReference>
<keyword evidence="4 9" id="KW-0479">Metal-binding</keyword>
<dbReference type="GO" id="GO:0008270">
    <property type="term" value="F:zinc ion binding"/>
    <property type="evidence" value="ECO:0007669"/>
    <property type="project" value="UniProtKB-UniRule"/>
</dbReference>
<dbReference type="EC" id="4.2.1.109" evidence="9"/>
<evidence type="ECO:0000256" key="6">
    <source>
        <dbReference type="ARBA" id="ARBA00023167"/>
    </source>
</evidence>
<feature type="binding site" evidence="9">
    <location>
        <position position="83"/>
    </location>
    <ligand>
        <name>substrate</name>
    </ligand>
</feature>
<dbReference type="InterPro" id="IPR001303">
    <property type="entry name" value="Aldolase_II/adducin_N"/>
</dbReference>
<dbReference type="Pfam" id="PF00596">
    <property type="entry name" value="Aldolase_II"/>
    <property type="match status" value="1"/>
</dbReference>
<feature type="domain" description="Class II aldolase/adducin N-terminal" evidence="10">
    <location>
        <begin position="12"/>
        <end position="208"/>
    </location>
</feature>
<keyword evidence="5 9" id="KW-0862">Zinc</keyword>
<dbReference type="InterPro" id="IPR027514">
    <property type="entry name" value="Salvage_MtnB_euk"/>
</dbReference>
<evidence type="ECO:0000313" key="12">
    <source>
        <dbReference type="Proteomes" id="UP000242188"/>
    </source>
</evidence>
<dbReference type="EMBL" id="NEDP02004925">
    <property type="protein sequence ID" value="OWF44042.1"/>
    <property type="molecule type" value="Genomic_DNA"/>
</dbReference>
<accession>A0A210Q5L6</accession>
<organism evidence="11 12">
    <name type="scientific">Mizuhopecten yessoensis</name>
    <name type="common">Japanese scallop</name>
    <name type="synonym">Patinopecten yessoensis</name>
    <dbReference type="NCBI Taxonomy" id="6573"/>
    <lineage>
        <taxon>Eukaryota</taxon>
        <taxon>Metazoa</taxon>
        <taxon>Spiralia</taxon>
        <taxon>Lophotrochozoa</taxon>
        <taxon>Mollusca</taxon>
        <taxon>Bivalvia</taxon>
        <taxon>Autobranchia</taxon>
        <taxon>Pteriomorphia</taxon>
        <taxon>Pectinida</taxon>
        <taxon>Pectinoidea</taxon>
        <taxon>Pectinidae</taxon>
        <taxon>Mizuhopecten</taxon>
    </lineage>
</organism>
<comment type="subcellular location">
    <subcellularLocation>
        <location evidence="9">Cytoplasm</location>
    </subcellularLocation>
</comment>
<dbReference type="GO" id="GO:0046570">
    <property type="term" value="F:methylthioribulose 1-phosphate dehydratase activity"/>
    <property type="evidence" value="ECO:0007669"/>
    <property type="project" value="UniProtKB-UniRule"/>
</dbReference>
<keyword evidence="2 9" id="KW-0963">Cytoplasm</keyword>
<comment type="cofactor">
    <cofactor evidence="9">
        <name>Zn(2+)</name>
        <dbReference type="ChEBI" id="CHEBI:29105"/>
    </cofactor>
    <text evidence="9">Binds 1 zinc ion per subunit.</text>
</comment>
<evidence type="ECO:0000256" key="1">
    <source>
        <dbReference type="ARBA" id="ARBA00006274"/>
    </source>
</evidence>
<dbReference type="PANTHER" id="PTHR10640:SF7">
    <property type="entry name" value="METHYLTHIORIBULOSE-1-PHOSPHATE DEHYDRATASE"/>
    <property type="match status" value="1"/>
</dbReference>
<reference evidence="11 12" key="1">
    <citation type="journal article" date="2017" name="Nat. Ecol. Evol.">
        <title>Scallop genome provides insights into evolution of bilaterian karyotype and development.</title>
        <authorList>
            <person name="Wang S."/>
            <person name="Zhang J."/>
            <person name="Jiao W."/>
            <person name="Li J."/>
            <person name="Xun X."/>
            <person name="Sun Y."/>
            <person name="Guo X."/>
            <person name="Huan P."/>
            <person name="Dong B."/>
            <person name="Zhang L."/>
            <person name="Hu X."/>
            <person name="Sun X."/>
            <person name="Wang J."/>
            <person name="Zhao C."/>
            <person name="Wang Y."/>
            <person name="Wang D."/>
            <person name="Huang X."/>
            <person name="Wang R."/>
            <person name="Lv J."/>
            <person name="Li Y."/>
            <person name="Zhang Z."/>
            <person name="Liu B."/>
            <person name="Lu W."/>
            <person name="Hui Y."/>
            <person name="Liang J."/>
            <person name="Zhou Z."/>
            <person name="Hou R."/>
            <person name="Li X."/>
            <person name="Liu Y."/>
            <person name="Li H."/>
            <person name="Ning X."/>
            <person name="Lin Y."/>
            <person name="Zhao L."/>
            <person name="Xing Q."/>
            <person name="Dou J."/>
            <person name="Li Y."/>
            <person name="Mao J."/>
            <person name="Guo H."/>
            <person name="Dou H."/>
            <person name="Li T."/>
            <person name="Mu C."/>
            <person name="Jiang W."/>
            <person name="Fu Q."/>
            <person name="Fu X."/>
            <person name="Miao Y."/>
            <person name="Liu J."/>
            <person name="Yu Q."/>
            <person name="Li R."/>
            <person name="Liao H."/>
            <person name="Li X."/>
            <person name="Kong Y."/>
            <person name="Jiang Z."/>
            <person name="Chourrout D."/>
            <person name="Li R."/>
            <person name="Bao Z."/>
        </authorList>
    </citation>
    <scope>NUCLEOTIDE SEQUENCE [LARGE SCALE GENOMIC DNA]</scope>
    <source>
        <strain evidence="11 12">PY_sf001</strain>
    </source>
</reference>
<evidence type="ECO:0000313" key="11">
    <source>
        <dbReference type="EMBL" id="OWF44042.1"/>
    </source>
</evidence>
<evidence type="ECO:0000256" key="2">
    <source>
        <dbReference type="ARBA" id="ARBA00022490"/>
    </source>
</evidence>
<comment type="pathway">
    <text evidence="9">Amino-acid biosynthesis; L-methionine biosynthesis via salvage pathway; L-methionine from S-methyl-5-thio-alpha-D-ribose 1-phosphate: step 2/6.</text>
</comment>
<protein>
    <recommendedName>
        <fullName evidence="9">Probable methylthioribulose-1-phosphate dehydratase</fullName>
        <shortName evidence="9">MTRu-1-P dehydratase</shortName>
        <ecNumber evidence="9">4.2.1.109</ecNumber>
    </recommendedName>
</protein>
<feature type="binding site" evidence="9">
    <location>
        <position position="101"/>
    </location>
    <ligand>
        <name>Zn(2+)</name>
        <dbReference type="ChEBI" id="CHEBI:29105"/>
    </ligand>
</feature>
<keyword evidence="6 9" id="KW-0486">Methionine biosynthesis</keyword>
<name>A0A210Q5L6_MIZYE</name>
<gene>
    <name evidence="11" type="ORF">KP79_PYT21148</name>
</gene>
<dbReference type="STRING" id="6573.A0A210Q5L6"/>
<comment type="similarity">
    <text evidence="1">Belongs to the aldolase class II family. Adducin subfamily.</text>
</comment>
<keyword evidence="7 9" id="KW-0456">Lyase</keyword>
<dbReference type="InterPro" id="IPR036409">
    <property type="entry name" value="Aldolase_II/adducin_N_sf"/>
</dbReference>
<evidence type="ECO:0000256" key="3">
    <source>
        <dbReference type="ARBA" id="ARBA00022605"/>
    </source>
</evidence>
<keyword evidence="12" id="KW-1185">Reference proteome</keyword>
<comment type="caution">
    <text evidence="11">The sequence shown here is derived from an EMBL/GenBank/DDBJ whole genome shotgun (WGS) entry which is preliminary data.</text>
</comment>
<dbReference type="PANTHER" id="PTHR10640">
    <property type="entry name" value="METHYLTHIORIBULOSE-1-PHOSPHATE DEHYDRATASE"/>
    <property type="match status" value="1"/>
</dbReference>
<keyword evidence="3 9" id="KW-0028">Amino-acid biosynthesis</keyword>
<evidence type="ECO:0000256" key="4">
    <source>
        <dbReference type="ARBA" id="ARBA00022723"/>
    </source>
</evidence>
<dbReference type="AlphaFoldDB" id="A0A210Q5L6"/>
<sequence>MNPDFPSDHPRNIIPELCRLYYSQGWMPGSGGSLSIKYGQEVYITPSGVQKERIQPEDLFVQTVDGEDISVPQTTKGLRKSQCSPVFLNIYRLKAPGAVFHLHSKSAVLATLLTKENTVHLSNLQMIKGIRKWSTGGYHKFTDDVVIPVIDNTHTEDGLIDGMVKAMNDYPDTCIVLVRGHGIYAWGQTWEQAKLVCESYDYLFDVMLQVQAAGVREVHGGVLDSGGST</sequence>
<dbReference type="OrthoDB" id="191080at2759"/>
<dbReference type="GO" id="GO:0019509">
    <property type="term" value="P:L-methionine salvage from methylthioadenosine"/>
    <property type="evidence" value="ECO:0007669"/>
    <property type="project" value="UniProtKB-UniRule"/>
</dbReference>
<dbReference type="Proteomes" id="UP000242188">
    <property type="component" value="Unassembled WGS sequence"/>
</dbReference>
<dbReference type="NCBIfam" id="TIGR03328">
    <property type="entry name" value="salvage_mtnB"/>
    <property type="match status" value="1"/>
</dbReference>
<dbReference type="HAMAP" id="MF_03116">
    <property type="entry name" value="Salvage_MtnB_euk"/>
    <property type="match status" value="1"/>
</dbReference>
<comment type="catalytic activity">
    <reaction evidence="9">
        <text>5-(methylsulfanyl)-D-ribulose 1-phosphate = 5-methylsulfanyl-2,3-dioxopentyl phosphate + H2O</text>
        <dbReference type="Rhea" id="RHEA:15549"/>
        <dbReference type="ChEBI" id="CHEBI:15377"/>
        <dbReference type="ChEBI" id="CHEBI:58548"/>
        <dbReference type="ChEBI" id="CHEBI:58828"/>
        <dbReference type="EC" id="4.2.1.109"/>
    </reaction>
</comment>
<dbReference type="SUPFAM" id="SSF53639">
    <property type="entry name" value="AraD/HMP-PK domain-like"/>
    <property type="match status" value="1"/>
</dbReference>
<feature type="binding site" evidence="9">
    <location>
        <position position="181"/>
    </location>
    <ligand>
        <name>Zn(2+)</name>
        <dbReference type="ChEBI" id="CHEBI:29105"/>
    </ligand>
</feature>
<evidence type="ECO:0000256" key="5">
    <source>
        <dbReference type="ARBA" id="ARBA00022833"/>
    </source>
</evidence>
<dbReference type="InterPro" id="IPR017714">
    <property type="entry name" value="MethylthioRu-1-P_deHdtase_MtnB"/>
</dbReference>
<comment type="function">
    <text evidence="8">Catalyzes the dehydration of methylthioribulose-1-phosphate (MTRu-1-P) into 2,3-diketo-5-methylthiopentyl-1-phosphate (DK-MTP-1-P). Functions in the methionine salvage pathway, which plays a key role in cancer, apoptosis, microbial proliferation and inflammation. May inhibit the CASP1-related inflammatory response (pyroptosis), the CASP9-dependent apoptotic pathway and the cytochrome c-dependent and APAF1-mediated cell death.</text>
</comment>
<feature type="binding site" evidence="9">
    <location>
        <position position="103"/>
    </location>
    <ligand>
        <name>Zn(2+)</name>
        <dbReference type="ChEBI" id="CHEBI:29105"/>
    </ligand>
</feature>
<evidence type="ECO:0000256" key="8">
    <source>
        <dbReference type="ARBA" id="ARBA00060021"/>
    </source>
</evidence>
<dbReference type="Gene3D" id="3.40.225.10">
    <property type="entry name" value="Class II aldolase/adducin N-terminal domain"/>
    <property type="match status" value="1"/>
</dbReference>
<proteinExistence type="inferred from homology"/>
<evidence type="ECO:0000259" key="10">
    <source>
        <dbReference type="SMART" id="SM01007"/>
    </source>
</evidence>
<evidence type="ECO:0000256" key="9">
    <source>
        <dbReference type="HAMAP-Rule" id="MF_03116"/>
    </source>
</evidence>
<dbReference type="GO" id="GO:0005737">
    <property type="term" value="C:cytoplasm"/>
    <property type="evidence" value="ECO:0007669"/>
    <property type="project" value="UniProtKB-SubCell"/>
</dbReference>
<dbReference type="UniPathway" id="UPA00904">
    <property type="reaction ID" value="UER00875"/>
</dbReference>
<evidence type="ECO:0000256" key="7">
    <source>
        <dbReference type="ARBA" id="ARBA00023239"/>
    </source>
</evidence>
<comment type="similarity">
    <text evidence="9">Belongs to the aldolase class II family. MtnB subfamily.</text>
</comment>